<dbReference type="RefSeq" id="WP_013651968.1">
    <property type="nucleotide sequence ID" value="NC_015259.1"/>
</dbReference>
<evidence type="ECO:0000256" key="1">
    <source>
        <dbReference type="ARBA" id="ARBA00007469"/>
    </source>
</evidence>
<dbReference type="GO" id="GO:0033897">
    <property type="term" value="F:ribonuclease T2 activity"/>
    <property type="evidence" value="ECO:0007669"/>
    <property type="project" value="InterPro"/>
</dbReference>
<evidence type="ECO:0000256" key="3">
    <source>
        <dbReference type="SAM" id="SignalP"/>
    </source>
</evidence>
<evidence type="ECO:0000256" key="2">
    <source>
        <dbReference type="RuleBase" id="RU004328"/>
    </source>
</evidence>
<dbReference type="SUPFAM" id="SSF55895">
    <property type="entry name" value="Ribonuclease Rh-like"/>
    <property type="match status" value="1"/>
</dbReference>
<dbReference type="PROSITE" id="PS00530">
    <property type="entry name" value="RNASE_T2_1"/>
    <property type="match status" value="1"/>
</dbReference>
<evidence type="ECO:0000313" key="5">
    <source>
        <dbReference type="Proteomes" id="UP000008130"/>
    </source>
</evidence>
<dbReference type="GO" id="GO:0006401">
    <property type="term" value="P:RNA catabolic process"/>
    <property type="evidence" value="ECO:0007669"/>
    <property type="project" value="TreeGrafter"/>
</dbReference>
<dbReference type="InterPro" id="IPR036430">
    <property type="entry name" value="RNase_T2-like_sf"/>
</dbReference>
<reference evidence="4 5" key="1">
    <citation type="journal article" date="2011" name="J. Bacteriol.">
        <title>Complete genome sequence of Polymorphum gilvum SL003B-26A1T, a crude oil-degrading bacterium from oil-polluted saline soil.</title>
        <authorList>
            <person name="Li S.G."/>
            <person name="Tang Y.Q."/>
            <person name="Nie Y."/>
            <person name="Cai M."/>
            <person name="Wu X.L."/>
        </authorList>
    </citation>
    <scope>NUCLEOTIDE SEQUENCE [LARGE SCALE GENOMIC DNA]</scope>
    <source>
        <strain evidence="5">LMG 25793 / CGMCC 1.9160 / SL003B-26A1</strain>
    </source>
</reference>
<dbReference type="Pfam" id="PF00445">
    <property type="entry name" value="Ribonuclease_T2"/>
    <property type="match status" value="1"/>
</dbReference>
<sequence length="222" mass="24308">MIRTAGTGLLAARLLALIGLALLSPAQAQHRPGDFDFYVLALSWSPTYCATAGRNADPLQCRAAKPHRFVVHGLWPQYERGWPGFCRTDRASGPSHADVTAMLDIMPSRGLVQHQWRKHGSCSGLTPAAYFEKTRQAFGKVVIPAAFSSLQQGGRIRPDAVETAFRLANPGLHDAAMAVSCTDGRLKEVLICFDRDLRFRSCRSVDRSGCRARHIDVPAPGR</sequence>
<dbReference type="InterPro" id="IPR001568">
    <property type="entry name" value="RNase_T2-like"/>
</dbReference>
<keyword evidence="3" id="KW-0732">Signal</keyword>
<name>F2J0I3_POLGS</name>
<dbReference type="EMBL" id="CP002568">
    <property type="protein sequence ID" value="ADZ69651.1"/>
    <property type="molecule type" value="Genomic_DNA"/>
</dbReference>
<gene>
    <name evidence="4" type="ordered locus">SL003B_1222</name>
</gene>
<dbReference type="KEGG" id="pgv:SL003B_1222"/>
<feature type="chain" id="PRO_5003278873" evidence="3">
    <location>
        <begin position="29"/>
        <end position="222"/>
    </location>
</feature>
<dbReference type="PANTHER" id="PTHR11240">
    <property type="entry name" value="RIBONUCLEASE T2"/>
    <property type="match status" value="1"/>
</dbReference>
<protein>
    <submittedName>
        <fullName evidence="4">Ribonuclease T2 family protein</fullName>
    </submittedName>
</protein>
<feature type="signal peptide" evidence="3">
    <location>
        <begin position="1"/>
        <end position="28"/>
    </location>
</feature>
<organism evidence="4 5">
    <name type="scientific">Polymorphum gilvum (strain LMG 25793 / CGMCC 1.9160 / SL003B-26A1)</name>
    <dbReference type="NCBI Taxonomy" id="991905"/>
    <lineage>
        <taxon>Bacteria</taxon>
        <taxon>Pseudomonadati</taxon>
        <taxon>Pseudomonadota</taxon>
        <taxon>Alphaproteobacteria</taxon>
        <taxon>Rhodobacterales</taxon>
        <taxon>Paracoccaceae</taxon>
        <taxon>Polymorphum</taxon>
    </lineage>
</organism>
<dbReference type="GO" id="GO:0003723">
    <property type="term" value="F:RNA binding"/>
    <property type="evidence" value="ECO:0007669"/>
    <property type="project" value="InterPro"/>
</dbReference>
<dbReference type="AlphaFoldDB" id="F2J0I3"/>
<dbReference type="STRING" id="991905.SL003B_1222"/>
<dbReference type="PANTHER" id="PTHR11240:SF22">
    <property type="entry name" value="RIBONUCLEASE T2"/>
    <property type="match status" value="1"/>
</dbReference>
<proteinExistence type="inferred from homology"/>
<dbReference type="HOGENOM" id="CLU_069375_2_1_5"/>
<accession>F2J0I3</accession>
<comment type="similarity">
    <text evidence="1 2">Belongs to the RNase T2 family.</text>
</comment>
<dbReference type="Gene3D" id="3.90.730.10">
    <property type="entry name" value="Ribonuclease T2-like"/>
    <property type="match status" value="1"/>
</dbReference>
<dbReference type="PROSITE" id="PS00531">
    <property type="entry name" value="RNASE_T2_2"/>
    <property type="match status" value="1"/>
</dbReference>
<dbReference type="InterPro" id="IPR018188">
    <property type="entry name" value="RNase_T2_His_AS_1"/>
</dbReference>
<dbReference type="InterPro" id="IPR033130">
    <property type="entry name" value="RNase_T2_His_AS_2"/>
</dbReference>
<dbReference type="CDD" id="cd01062">
    <property type="entry name" value="RNase_T2_prok"/>
    <property type="match status" value="1"/>
</dbReference>
<keyword evidence="5" id="KW-1185">Reference proteome</keyword>
<dbReference type="eggNOG" id="COG3719">
    <property type="taxonomic scope" value="Bacteria"/>
</dbReference>
<dbReference type="Proteomes" id="UP000008130">
    <property type="component" value="Chromosome"/>
</dbReference>
<evidence type="ECO:0000313" key="4">
    <source>
        <dbReference type="EMBL" id="ADZ69651.1"/>
    </source>
</evidence>
<dbReference type="InterPro" id="IPR039378">
    <property type="entry name" value="RNase_T2_prok"/>
</dbReference>